<proteinExistence type="predicted"/>
<dbReference type="AlphaFoldDB" id="A0A0R2F9S7"/>
<organism evidence="1 2">
    <name type="scientific">Secundilactobacillus similis DSM 23365 = JCM 2765</name>
    <dbReference type="NCBI Taxonomy" id="1423804"/>
    <lineage>
        <taxon>Bacteria</taxon>
        <taxon>Bacillati</taxon>
        <taxon>Bacillota</taxon>
        <taxon>Bacilli</taxon>
        <taxon>Lactobacillales</taxon>
        <taxon>Lactobacillaceae</taxon>
        <taxon>Secundilactobacillus</taxon>
    </lineage>
</organism>
<accession>A0A0R2F9S7</accession>
<reference evidence="1 2" key="1">
    <citation type="journal article" date="2015" name="Genome Announc.">
        <title>Expanding the biotechnology potential of lactobacilli through comparative genomics of 213 strains and associated genera.</title>
        <authorList>
            <person name="Sun Z."/>
            <person name="Harris H.M."/>
            <person name="McCann A."/>
            <person name="Guo C."/>
            <person name="Argimon S."/>
            <person name="Zhang W."/>
            <person name="Yang X."/>
            <person name="Jeffery I.B."/>
            <person name="Cooney J.C."/>
            <person name="Kagawa T.F."/>
            <person name="Liu W."/>
            <person name="Song Y."/>
            <person name="Salvetti E."/>
            <person name="Wrobel A."/>
            <person name="Rasinkangas P."/>
            <person name="Parkhill J."/>
            <person name="Rea M.C."/>
            <person name="O'Sullivan O."/>
            <person name="Ritari J."/>
            <person name="Douillard F.P."/>
            <person name="Paul Ross R."/>
            <person name="Yang R."/>
            <person name="Briner A.E."/>
            <person name="Felis G.E."/>
            <person name="de Vos W.M."/>
            <person name="Barrangou R."/>
            <person name="Klaenhammer T.R."/>
            <person name="Caufield P.W."/>
            <person name="Cui Y."/>
            <person name="Zhang H."/>
            <person name="O'Toole P.W."/>
        </authorList>
    </citation>
    <scope>NUCLEOTIDE SEQUENCE [LARGE SCALE GENOMIC DNA]</scope>
    <source>
        <strain evidence="1 2">DSM 23365</strain>
    </source>
</reference>
<keyword evidence="2" id="KW-1185">Reference proteome</keyword>
<dbReference type="PATRIC" id="fig|1423804.4.peg.1074"/>
<evidence type="ECO:0000313" key="1">
    <source>
        <dbReference type="EMBL" id="KRN21556.1"/>
    </source>
</evidence>
<sequence length="163" mass="17784">MSNETAPLGLEPITQYLSHHNNDYHNMVVGNLISIANVTGVTMEQLINEFDTQRAQLRKLADIDVTEFDGFHSMAYDAGSNSLIKVAFGDNQNNRQPNFFGMLNLAHEEYERAANADGEPNAVFEANHGDLSIKITADGVTVTGGDETLQNYVTAVVTTGYTA</sequence>
<comment type="caution">
    <text evidence="1">The sequence shown here is derived from an EMBL/GenBank/DDBJ whole genome shotgun (WGS) entry which is preliminary data.</text>
</comment>
<dbReference type="EMBL" id="AYZM01000111">
    <property type="protein sequence ID" value="KRN21556.1"/>
    <property type="molecule type" value="Genomic_DNA"/>
</dbReference>
<protein>
    <submittedName>
        <fullName evidence="1">Uncharacterized protein</fullName>
    </submittedName>
</protein>
<dbReference type="OrthoDB" id="9978227at2"/>
<evidence type="ECO:0000313" key="2">
    <source>
        <dbReference type="Proteomes" id="UP000051442"/>
    </source>
</evidence>
<dbReference type="Proteomes" id="UP000051442">
    <property type="component" value="Unassembled WGS sequence"/>
</dbReference>
<name>A0A0R2F9S7_9LACO</name>
<gene>
    <name evidence="1" type="ORF">FD14_GL000996</name>
</gene>
<dbReference type="RefSeq" id="WP_054735906.1">
    <property type="nucleotide sequence ID" value="NZ_AYZM01000111.1"/>
</dbReference>